<evidence type="ECO:0000256" key="1">
    <source>
        <dbReference type="SAM" id="MobiDB-lite"/>
    </source>
</evidence>
<organism evidence="2 3">
    <name type="scientific">Sulfidibacter corallicola</name>
    <dbReference type="NCBI Taxonomy" id="2818388"/>
    <lineage>
        <taxon>Bacteria</taxon>
        <taxon>Pseudomonadati</taxon>
        <taxon>Acidobacteriota</taxon>
        <taxon>Holophagae</taxon>
        <taxon>Acanthopleuribacterales</taxon>
        <taxon>Acanthopleuribacteraceae</taxon>
        <taxon>Sulfidibacter</taxon>
    </lineage>
</organism>
<dbReference type="SUPFAM" id="SSF160214">
    <property type="entry name" value="FlaG-like"/>
    <property type="match status" value="1"/>
</dbReference>
<evidence type="ECO:0000313" key="2">
    <source>
        <dbReference type="EMBL" id="QTD53269.1"/>
    </source>
</evidence>
<keyword evidence="3" id="KW-1185">Reference proteome</keyword>
<evidence type="ECO:0000313" key="3">
    <source>
        <dbReference type="Proteomes" id="UP000663929"/>
    </source>
</evidence>
<dbReference type="Pfam" id="PF03646">
    <property type="entry name" value="FlaG"/>
    <property type="match status" value="1"/>
</dbReference>
<feature type="compositionally biased region" description="Polar residues" evidence="1">
    <location>
        <begin position="1"/>
        <end position="13"/>
    </location>
</feature>
<dbReference type="RefSeq" id="WP_237383371.1">
    <property type="nucleotide sequence ID" value="NZ_CP071793.1"/>
</dbReference>
<dbReference type="Gene3D" id="3.30.160.170">
    <property type="entry name" value="FlaG-like"/>
    <property type="match status" value="1"/>
</dbReference>
<feature type="compositionally biased region" description="Polar residues" evidence="1">
    <location>
        <begin position="53"/>
        <end position="77"/>
    </location>
</feature>
<keyword evidence="2" id="KW-0969">Cilium</keyword>
<protein>
    <submittedName>
        <fullName evidence="2">Flagellar protein FlaG</fullName>
    </submittedName>
</protein>
<dbReference type="PANTHER" id="PTHR37166">
    <property type="entry name" value="PROTEIN FLAG"/>
    <property type="match status" value="1"/>
</dbReference>
<gene>
    <name evidence="2" type="ORF">J3U87_12510</name>
</gene>
<keyword evidence="2" id="KW-0282">Flagellum</keyword>
<name>A0A8A4TTI1_SULCO</name>
<accession>A0A8A4TTI1</accession>
<dbReference type="EMBL" id="CP071793">
    <property type="protein sequence ID" value="QTD53269.1"/>
    <property type="molecule type" value="Genomic_DNA"/>
</dbReference>
<keyword evidence="2" id="KW-0966">Cell projection</keyword>
<feature type="region of interest" description="Disordered" evidence="1">
    <location>
        <begin position="1"/>
        <end position="77"/>
    </location>
</feature>
<reference evidence="2" key="1">
    <citation type="submission" date="2021-03" db="EMBL/GenBank/DDBJ databases">
        <title>Acanthopleuribacteraceae sp. M133.</title>
        <authorList>
            <person name="Wang G."/>
        </authorList>
    </citation>
    <scope>NUCLEOTIDE SEQUENCE</scope>
    <source>
        <strain evidence="2">M133</strain>
    </source>
</reference>
<dbReference type="AlphaFoldDB" id="A0A8A4TTI1"/>
<dbReference type="InterPro" id="IPR035924">
    <property type="entry name" value="FlaG-like_sf"/>
</dbReference>
<dbReference type="InterPro" id="IPR005186">
    <property type="entry name" value="FlaG"/>
</dbReference>
<feature type="compositionally biased region" description="Low complexity" evidence="1">
    <location>
        <begin position="27"/>
        <end position="39"/>
    </location>
</feature>
<dbReference type="PANTHER" id="PTHR37166:SF1">
    <property type="entry name" value="PROTEIN FLAG"/>
    <property type="match status" value="1"/>
</dbReference>
<proteinExistence type="predicted"/>
<dbReference type="Proteomes" id="UP000663929">
    <property type="component" value="Chromosome"/>
</dbReference>
<sequence>MTLLTGATGTLDQIQVPGANTARKPGSSPSSLTSSNLNPEGGGSFKEEGIAPTASQPGEVTAIQDTTDNQAPSTTIQEEPQQLAANAELIESLQEELRTKDLERRQEISQDISNQLNRNIKLKFSVDEETGTNVFQVIDRETGDIIKRYPPEEFLNFVKNFKAVSGILFSEQV</sequence>
<dbReference type="KEGG" id="scor:J3U87_12510"/>